<dbReference type="RefSeq" id="WP_114745978.1">
    <property type="nucleotide sequence ID" value="NZ_QQAY01000007.1"/>
</dbReference>
<dbReference type="AlphaFoldDB" id="A0A370GD74"/>
<dbReference type="EC" id="3.1.3.48" evidence="5"/>
<dbReference type="OrthoDB" id="9788539at2"/>
<dbReference type="PANTHER" id="PTHR39181">
    <property type="entry name" value="TYROSINE-PROTEIN PHOSPHATASE YWQE"/>
    <property type="match status" value="1"/>
</dbReference>
<reference evidence="6 7" key="1">
    <citation type="submission" date="2018-07" db="EMBL/GenBank/DDBJ databases">
        <title>Genomic Encyclopedia of Type Strains, Phase IV (KMG-IV): sequencing the most valuable type-strain genomes for metagenomic binning, comparative biology and taxonomic classification.</title>
        <authorList>
            <person name="Goeker M."/>
        </authorList>
    </citation>
    <scope>NUCLEOTIDE SEQUENCE [LARGE SCALE GENOMIC DNA]</scope>
    <source>
        <strain evidence="6 7">DSM 25281</strain>
    </source>
</reference>
<keyword evidence="3 5" id="KW-0904">Protein phosphatase</keyword>
<evidence type="ECO:0000313" key="7">
    <source>
        <dbReference type="Proteomes" id="UP000255326"/>
    </source>
</evidence>
<name>A0A370GD74_9BACI</name>
<evidence type="ECO:0000256" key="3">
    <source>
        <dbReference type="ARBA" id="ARBA00022912"/>
    </source>
</evidence>
<comment type="caution">
    <text evidence="6">The sequence shown here is derived from an EMBL/GenBank/DDBJ whole genome shotgun (WGS) entry which is preliminary data.</text>
</comment>
<dbReference type="PANTHER" id="PTHR39181:SF1">
    <property type="entry name" value="TYROSINE-PROTEIN PHOSPHATASE YWQE"/>
    <property type="match status" value="1"/>
</dbReference>
<dbReference type="GO" id="GO:0030145">
    <property type="term" value="F:manganese ion binding"/>
    <property type="evidence" value="ECO:0007669"/>
    <property type="project" value="UniProtKB-UniRule"/>
</dbReference>
<dbReference type="GO" id="GO:0004725">
    <property type="term" value="F:protein tyrosine phosphatase activity"/>
    <property type="evidence" value="ECO:0007669"/>
    <property type="project" value="UniProtKB-UniRule"/>
</dbReference>
<evidence type="ECO:0000313" key="6">
    <source>
        <dbReference type="EMBL" id="RDI41647.1"/>
    </source>
</evidence>
<proteinExistence type="inferred from homology"/>
<dbReference type="PIRSF" id="PIRSF016557">
    <property type="entry name" value="Caps_synth_CpsB"/>
    <property type="match status" value="1"/>
</dbReference>
<evidence type="ECO:0000256" key="5">
    <source>
        <dbReference type="PIRNR" id="PIRNR016557"/>
    </source>
</evidence>
<dbReference type="Proteomes" id="UP000255326">
    <property type="component" value="Unassembled WGS sequence"/>
</dbReference>
<dbReference type="Pfam" id="PF19567">
    <property type="entry name" value="CpsB_CapC"/>
    <property type="match status" value="1"/>
</dbReference>
<dbReference type="Gene3D" id="3.20.20.140">
    <property type="entry name" value="Metal-dependent hydrolases"/>
    <property type="match status" value="1"/>
</dbReference>
<dbReference type="EMBL" id="QQAY01000007">
    <property type="protein sequence ID" value="RDI41647.1"/>
    <property type="molecule type" value="Genomic_DNA"/>
</dbReference>
<evidence type="ECO:0000256" key="4">
    <source>
        <dbReference type="ARBA" id="ARBA00051722"/>
    </source>
</evidence>
<evidence type="ECO:0000256" key="2">
    <source>
        <dbReference type="ARBA" id="ARBA00022801"/>
    </source>
</evidence>
<dbReference type="InterPro" id="IPR016195">
    <property type="entry name" value="Pol/histidinol_Pase-like"/>
</dbReference>
<comment type="similarity">
    <text evidence="1 5">Belongs to the metallo-dependent hydrolases superfamily. CpsB/CapC family.</text>
</comment>
<keyword evidence="2 5" id="KW-0378">Hydrolase</keyword>
<comment type="catalytic activity">
    <reaction evidence="4 5">
        <text>O-phospho-L-tyrosyl-[protein] + H2O = L-tyrosyl-[protein] + phosphate</text>
        <dbReference type="Rhea" id="RHEA:10684"/>
        <dbReference type="Rhea" id="RHEA-COMP:10136"/>
        <dbReference type="Rhea" id="RHEA-COMP:20101"/>
        <dbReference type="ChEBI" id="CHEBI:15377"/>
        <dbReference type="ChEBI" id="CHEBI:43474"/>
        <dbReference type="ChEBI" id="CHEBI:46858"/>
        <dbReference type="ChEBI" id="CHEBI:61978"/>
        <dbReference type="EC" id="3.1.3.48"/>
    </reaction>
</comment>
<gene>
    <name evidence="6" type="ORF">DFR59_107101</name>
</gene>
<keyword evidence="7" id="KW-1185">Reference proteome</keyword>
<protein>
    <recommendedName>
        <fullName evidence="5">Tyrosine-protein phosphatase</fullName>
        <ecNumber evidence="5">3.1.3.48</ecNumber>
    </recommendedName>
</protein>
<organism evidence="6 7">
    <name type="scientific">Falsibacillus pallidus</name>
    <dbReference type="NCBI Taxonomy" id="493781"/>
    <lineage>
        <taxon>Bacteria</taxon>
        <taxon>Bacillati</taxon>
        <taxon>Bacillota</taxon>
        <taxon>Bacilli</taxon>
        <taxon>Bacillales</taxon>
        <taxon>Bacillaceae</taxon>
        <taxon>Falsibacillus</taxon>
    </lineage>
</organism>
<dbReference type="SUPFAM" id="SSF89550">
    <property type="entry name" value="PHP domain-like"/>
    <property type="match status" value="1"/>
</dbReference>
<accession>A0A370GD74</accession>
<dbReference type="InterPro" id="IPR016667">
    <property type="entry name" value="Caps_polysacc_synth_CpsB/CapC"/>
</dbReference>
<sequence length="255" mass="28867">MIDLHCHILPGLDDGAADLEASLLMAKKAEEEGIHTIIATPHHKNEKYVNPKESVLEEAAKLNDYLKEQRVDIEILAGQEVRVFGEIMEEYESGDILTLADRTPFILIEFPSGHVPRYAEKLLYDLQLKGLMPIIVHPERNQELMENPDLLYKLVKNGAFTQVTAGSVAGKFGKKIQRFSAQLIAANLTHFVASDAHNNTTRGFYMAEAYSRIKKQFGTDVEYLFQENPYLLFEGKSVLKEMPERVGKKKFLGIF</sequence>
<evidence type="ECO:0000256" key="1">
    <source>
        <dbReference type="ARBA" id="ARBA00005750"/>
    </source>
</evidence>